<proteinExistence type="predicted"/>
<gene>
    <name evidence="1" type="ORF">ODY93_12015</name>
</gene>
<comment type="caution">
    <text evidence="1">The sequence shown here is derived from an EMBL/GenBank/DDBJ whole genome shotgun (WGS) entry which is preliminary data.</text>
</comment>
<evidence type="ECO:0000313" key="2">
    <source>
        <dbReference type="Proteomes" id="UP001159075"/>
    </source>
</evidence>
<dbReference type="Proteomes" id="UP001159075">
    <property type="component" value="Unassembled WGS sequence"/>
</dbReference>
<dbReference type="EMBL" id="JAOTLW010000011">
    <property type="protein sequence ID" value="MDI5832295.1"/>
    <property type="molecule type" value="Genomic_DNA"/>
</dbReference>
<accession>A0ABT6UCV3</accession>
<protein>
    <submittedName>
        <fullName evidence="1">Uncharacterized protein</fullName>
    </submittedName>
</protein>
<organism evidence="1 2">
    <name type="scientific">Shewanella xiamenensis</name>
    <dbReference type="NCBI Taxonomy" id="332186"/>
    <lineage>
        <taxon>Bacteria</taxon>
        <taxon>Pseudomonadati</taxon>
        <taxon>Pseudomonadota</taxon>
        <taxon>Gammaproteobacteria</taxon>
        <taxon>Alteromonadales</taxon>
        <taxon>Shewanellaceae</taxon>
        <taxon>Shewanella</taxon>
    </lineage>
</organism>
<name>A0ABT6UCV3_9GAMM</name>
<reference evidence="1 2" key="1">
    <citation type="submission" date="2022-09" db="EMBL/GenBank/DDBJ databases">
        <title>The outer-membrane cytochrome OmcA is essential for infection of Shewanella oneidensis by a zebrafish-associated bacteriophage.</title>
        <authorList>
            <person name="Grenfell A.W."/>
            <person name="Intile P."/>
            <person name="Mcfarlane J."/>
            <person name="Leung D."/>
            <person name="Abdalla K."/>
            <person name="Wold M."/>
            <person name="Kees E."/>
            <person name="Gralnick J."/>
        </authorList>
    </citation>
    <scope>NUCLEOTIDE SEQUENCE [LARGE SCALE GENOMIC DNA]</scope>
    <source>
        <strain evidence="1 2">NF-5</strain>
    </source>
</reference>
<evidence type="ECO:0000313" key="1">
    <source>
        <dbReference type="EMBL" id="MDI5832295.1"/>
    </source>
</evidence>
<keyword evidence="2" id="KW-1185">Reference proteome</keyword>
<sequence length="69" mass="7753">MRLAGAMHQRIINGRSPQFQEELNDAKSCLDEFLASGEPVKQVVVSDAPKVLMLSDAIRMYLDWKSETS</sequence>
<dbReference type="RefSeq" id="WP_282679397.1">
    <property type="nucleotide sequence ID" value="NZ_JAOTLW010000011.1"/>
</dbReference>